<proteinExistence type="predicted"/>
<dbReference type="NCBIfam" id="TIGR01484">
    <property type="entry name" value="HAD-SF-IIB"/>
    <property type="match status" value="1"/>
</dbReference>
<evidence type="ECO:0000256" key="2">
    <source>
        <dbReference type="ARBA" id="ARBA00022801"/>
    </source>
</evidence>
<dbReference type="InterPro" id="IPR036412">
    <property type="entry name" value="HAD-like_sf"/>
</dbReference>
<dbReference type="GO" id="GO:0016787">
    <property type="term" value="F:hydrolase activity"/>
    <property type="evidence" value="ECO:0007669"/>
    <property type="project" value="UniProtKB-KW"/>
</dbReference>
<dbReference type="SUPFAM" id="SSF56784">
    <property type="entry name" value="HAD-like"/>
    <property type="match status" value="1"/>
</dbReference>
<keyword evidence="4" id="KW-1185">Reference proteome</keyword>
<accession>A0ABX7UWX3</accession>
<dbReference type="Gene3D" id="3.40.50.1000">
    <property type="entry name" value="HAD superfamily/HAD-like"/>
    <property type="match status" value="1"/>
</dbReference>
<dbReference type="Gene3D" id="3.30.1240.10">
    <property type="match status" value="1"/>
</dbReference>
<dbReference type="Pfam" id="PF08282">
    <property type="entry name" value="Hydrolase_3"/>
    <property type="match status" value="1"/>
</dbReference>
<evidence type="ECO:0000313" key="3">
    <source>
        <dbReference type="EMBL" id="QTF10104.1"/>
    </source>
</evidence>
<reference evidence="3 4" key="1">
    <citation type="submission" date="2020-03" db="EMBL/GenBank/DDBJ databases">
        <authorList>
            <person name="Bakhshi Ganjeh M."/>
        </authorList>
    </citation>
    <scope>NUCLEOTIDE SEQUENCE [LARGE SCALE GENOMIC DNA]</scope>
    <source>
        <strain evidence="4">Iran 50</strain>
    </source>
</reference>
<dbReference type="InterPro" id="IPR006379">
    <property type="entry name" value="HAD-SF_hydro_IIB"/>
</dbReference>
<evidence type="ECO:0000256" key="1">
    <source>
        <dbReference type="ARBA" id="ARBA00022723"/>
    </source>
</evidence>
<protein>
    <submittedName>
        <fullName evidence="3">HAD-IIB family hydrolase</fullName>
    </submittedName>
</protein>
<dbReference type="EMBL" id="CP050854">
    <property type="protein sequence ID" value="QTF10104.1"/>
    <property type="molecule type" value="Genomic_DNA"/>
</dbReference>
<dbReference type="Proteomes" id="UP000671960">
    <property type="component" value="Chromosome"/>
</dbReference>
<dbReference type="InterPro" id="IPR023214">
    <property type="entry name" value="HAD_sf"/>
</dbReference>
<dbReference type="PANTHER" id="PTHR10000:SF8">
    <property type="entry name" value="HAD SUPERFAMILY HYDROLASE-LIKE, TYPE 3"/>
    <property type="match status" value="1"/>
</dbReference>
<keyword evidence="1" id="KW-0479">Metal-binding</keyword>
<sequence>MKTYVFDLDGTIVENGKPIKNVIARKIEWVSNNNKIIFASARPVRDMLPLIPDYLQNCLMVGCNGGMVWQNKKFIFSNFFDPNFSDKIVTFLRKENIPYILDSDWSYSVSQKHHDFHAYIRTLSDDEVAEDTLLETGVSKILILDGASRKAVDDFLSMNGYKFNIHHHKSDNLFDITPQKENKYLALARLGLDFNKVVAFGNDANDFAMLDNAQTSVFIGSASDYPNADYYCTTDNIPSLLQQLQTK</sequence>
<name>A0ABX7UWX3_9GAMM</name>
<dbReference type="PANTHER" id="PTHR10000">
    <property type="entry name" value="PHOSPHOSERINE PHOSPHATASE"/>
    <property type="match status" value="1"/>
</dbReference>
<keyword evidence="2 3" id="KW-0378">Hydrolase</keyword>
<gene>
    <name evidence="3" type="ORF">HC231_20895</name>
</gene>
<organism evidence="3 4">
    <name type="scientific">Brenneria izadpanahii</name>
    <dbReference type="NCBI Taxonomy" id="2722756"/>
    <lineage>
        <taxon>Bacteria</taxon>
        <taxon>Pseudomonadati</taxon>
        <taxon>Pseudomonadota</taxon>
        <taxon>Gammaproteobacteria</taxon>
        <taxon>Enterobacterales</taxon>
        <taxon>Pectobacteriaceae</taxon>
        <taxon>Brenneria</taxon>
    </lineage>
</organism>
<evidence type="ECO:0000313" key="4">
    <source>
        <dbReference type="Proteomes" id="UP000671960"/>
    </source>
</evidence>
<dbReference type="RefSeq" id="WP_208228587.1">
    <property type="nucleotide sequence ID" value="NZ_CP050854.1"/>
</dbReference>